<comment type="caution">
    <text evidence="3">The sequence shown here is derived from an EMBL/GenBank/DDBJ whole genome shotgun (WGS) entry which is preliminary data.</text>
</comment>
<evidence type="ECO:0000313" key="3">
    <source>
        <dbReference type="EMBL" id="MFC3670641.1"/>
    </source>
</evidence>
<sequence length="100" mass="10725">MAIIEGNSADQTATGGTATGGILPEGTGDLFSAIERVELALARLEDVVARRQAEEQAAAAGQERATLAELSELKSRHRKLRERVSEELQQLDLLLSSLPQ</sequence>
<dbReference type="Proteomes" id="UP001595683">
    <property type="component" value="Unassembled WGS sequence"/>
</dbReference>
<evidence type="ECO:0000313" key="4">
    <source>
        <dbReference type="Proteomes" id="UP001595683"/>
    </source>
</evidence>
<name>A0ABV7V1D8_9SPHN</name>
<keyword evidence="1" id="KW-0175">Coiled coil</keyword>
<reference evidence="4" key="1">
    <citation type="journal article" date="2019" name="Int. J. Syst. Evol. Microbiol.">
        <title>The Global Catalogue of Microorganisms (GCM) 10K type strain sequencing project: providing services to taxonomists for standard genome sequencing and annotation.</title>
        <authorList>
            <consortium name="The Broad Institute Genomics Platform"/>
            <consortium name="The Broad Institute Genome Sequencing Center for Infectious Disease"/>
            <person name="Wu L."/>
            <person name="Ma J."/>
        </authorList>
    </citation>
    <scope>NUCLEOTIDE SEQUENCE [LARGE SCALE GENOMIC DNA]</scope>
    <source>
        <strain evidence="4">KCTC 42224</strain>
    </source>
</reference>
<dbReference type="RefSeq" id="WP_191323061.1">
    <property type="nucleotide sequence ID" value="NZ_BMZP01000003.1"/>
</dbReference>
<evidence type="ECO:0008006" key="5">
    <source>
        <dbReference type="Google" id="ProtNLM"/>
    </source>
</evidence>
<feature type="region of interest" description="Disordered" evidence="2">
    <location>
        <begin position="1"/>
        <end position="25"/>
    </location>
</feature>
<proteinExistence type="predicted"/>
<organism evidence="3 4">
    <name type="scientific">Novosphingobium pokkalii</name>
    <dbReference type="NCBI Taxonomy" id="1770194"/>
    <lineage>
        <taxon>Bacteria</taxon>
        <taxon>Pseudomonadati</taxon>
        <taxon>Pseudomonadota</taxon>
        <taxon>Alphaproteobacteria</taxon>
        <taxon>Sphingomonadales</taxon>
        <taxon>Sphingomonadaceae</taxon>
        <taxon>Novosphingobium</taxon>
    </lineage>
</organism>
<keyword evidence="4" id="KW-1185">Reference proteome</keyword>
<feature type="coiled-coil region" evidence="1">
    <location>
        <begin position="34"/>
        <end position="90"/>
    </location>
</feature>
<evidence type="ECO:0000256" key="2">
    <source>
        <dbReference type="SAM" id="MobiDB-lite"/>
    </source>
</evidence>
<gene>
    <name evidence="3" type="ORF">ACFOOT_04320</name>
</gene>
<accession>A0ABV7V1D8</accession>
<evidence type="ECO:0000256" key="1">
    <source>
        <dbReference type="SAM" id="Coils"/>
    </source>
</evidence>
<protein>
    <recommendedName>
        <fullName evidence="5">Cell division protein ZapB</fullName>
    </recommendedName>
</protein>
<dbReference type="EMBL" id="JBHRYE010000007">
    <property type="protein sequence ID" value="MFC3670641.1"/>
    <property type="molecule type" value="Genomic_DNA"/>
</dbReference>